<sequence length="225" mass="26573">MNFDELSHIKYIKVHPLKGDTPIRGNSFVELLRYITSSPNLPDYLYLNRGYRRIELINTSSWKIKRGWSKQDLNYDDQHELKLITLSFDGNCLVMNVKWNDCERFIDLRKHDGQLILIKRIRMENESSALLHRIQIPFEQDFWLIIDDNRNQLYKVSIDPNDERIVPIKTNQIKAIQNVPSHFRFIPNQKYLLVGAVIGNSTQKQGVFKFFRLPHSSSTQNQKSN</sequence>
<accession>A0A816HEL5</accession>
<reference evidence="1" key="1">
    <citation type="submission" date="2021-02" db="EMBL/GenBank/DDBJ databases">
        <authorList>
            <person name="Nowell W R."/>
        </authorList>
    </citation>
    <scope>NUCLEOTIDE SEQUENCE</scope>
</reference>
<dbReference type="EMBL" id="CAJNOR010016299">
    <property type="protein sequence ID" value="CAF1684710.1"/>
    <property type="molecule type" value="Genomic_DNA"/>
</dbReference>
<proteinExistence type="predicted"/>
<dbReference type="Proteomes" id="UP000663828">
    <property type="component" value="Unassembled WGS sequence"/>
</dbReference>
<gene>
    <name evidence="1" type="ORF">XAT740_LOCUS61563</name>
</gene>
<evidence type="ECO:0000313" key="1">
    <source>
        <dbReference type="EMBL" id="CAF1684710.1"/>
    </source>
</evidence>
<dbReference type="InterPro" id="IPR011045">
    <property type="entry name" value="N2O_reductase_N"/>
</dbReference>
<organism evidence="1 2">
    <name type="scientific">Adineta ricciae</name>
    <name type="common">Rotifer</name>
    <dbReference type="NCBI Taxonomy" id="249248"/>
    <lineage>
        <taxon>Eukaryota</taxon>
        <taxon>Metazoa</taxon>
        <taxon>Spiralia</taxon>
        <taxon>Gnathifera</taxon>
        <taxon>Rotifera</taxon>
        <taxon>Eurotatoria</taxon>
        <taxon>Bdelloidea</taxon>
        <taxon>Adinetida</taxon>
        <taxon>Adinetidae</taxon>
        <taxon>Adineta</taxon>
    </lineage>
</organism>
<evidence type="ECO:0000313" key="2">
    <source>
        <dbReference type="Proteomes" id="UP000663828"/>
    </source>
</evidence>
<protein>
    <submittedName>
        <fullName evidence="1">Uncharacterized protein</fullName>
    </submittedName>
</protein>
<dbReference type="AlphaFoldDB" id="A0A816HEL5"/>
<comment type="caution">
    <text evidence="1">The sequence shown here is derived from an EMBL/GenBank/DDBJ whole genome shotgun (WGS) entry which is preliminary data.</text>
</comment>
<keyword evidence="2" id="KW-1185">Reference proteome</keyword>
<dbReference type="SUPFAM" id="SSF50974">
    <property type="entry name" value="Nitrous oxide reductase, N-terminal domain"/>
    <property type="match status" value="1"/>
</dbReference>
<name>A0A816HEL5_ADIRI</name>